<dbReference type="AlphaFoldDB" id="A0A0R3MFH1"/>
<keyword evidence="8" id="KW-0808">Transferase</keyword>
<dbReference type="GO" id="GO:0016740">
    <property type="term" value="F:transferase activity"/>
    <property type="evidence" value="ECO:0007669"/>
    <property type="project" value="UniProtKB-KW"/>
</dbReference>
<dbReference type="Gene3D" id="3.40.720.10">
    <property type="entry name" value="Alkaline Phosphatase, subunit A"/>
    <property type="match status" value="1"/>
</dbReference>
<proteinExistence type="predicted"/>
<keyword evidence="9" id="KW-1185">Reference proteome</keyword>
<evidence type="ECO:0000256" key="4">
    <source>
        <dbReference type="ARBA" id="ARBA00022989"/>
    </source>
</evidence>
<dbReference type="SUPFAM" id="SSF53649">
    <property type="entry name" value="Alkaline phosphatase-like"/>
    <property type="match status" value="1"/>
</dbReference>
<feature type="domain" description="Sulfatase N-terminal" evidence="7">
    <location>
        <begin position="289"/>
        <end position="478"/>
    </location>
</feature>
<keyword evidence="2" id="KW-1003">Cell membrane</keyword>
<feature type="transmembrane region" description="Helical" evidence="6">
    <location>
        <begin position="48"/>
        <end position="68"/>
    </location>
</feature>
<feature type="transmembrane region" description="Helical" evidence="6">
    <location>
        <begin position="20"/>
        <end position="42"/>
    </location>
</feature>
<evidence type="ECO:0000259" key="7">
    <source>
        <dbReference type="Pfam" id="PF00884"/>
    </source>
</evidence>
<comment type="subcellular location">
    <subcellularLocation>
        <location evidence="1">Cell membrane</location>
        <topology evidence="1">Multi-pass membrane protein</topology>
    </subcellularLocation>
</comment>
<dbReference type="PANTHER" id="PTHR47371:SF3">
    <property type="entry name" value="PHOSPHOGLYCEROL TRANSFERASE I"/>
    <property type="match status" value="1"/>
</dbReference>
<evidence type="ECO:0000313" key="9">
    <source>
        <dbReference type="Proteomes" id="UP000052023"/>
    </source>
</evidence>
<dbReference type="EMBL" id="LLYA01000192">
    <property type="protein sequence ID" value="KRR18746.1"/>
    <property type="molecule type" value="Genomic_DNA"/>
</dbReference>
<evidence type="ECO:0000256" key="3">
    <source>
        <dbReference type="ARBA" id="ARBA00022692"/>
    </source>
</evidence>
<sequence length="584" mass="64905">MPTAAERGMSESIRAQSRGARFFVPAGLIIAVHLAGLVVLLTSEYGPFAITLAMLAWVFVNCFLLLVLQRPGICAAIAVTLIVILIELSRFKFGILQLTLTFLDFLIIDRDTFSFLLSVFPRLQTQLIMAGIIAVPLLWLAWRFDPFRVRRRLALIGLAASIASISAMSVAWPEQPWEPFQGINHISNLARSGVVAVSRLASTGWIEADPPANAPLRLAPEAHAAGRSALPPDAACDADAKRPHIIMLLDESSFDVRSAPGIKVPAGYADYFKSIDGKQRTMMAEATGGPTWYTEFNVLTGLSARSFGDLKFYVTRITAGRVTRGLPQALRNCGYKTFSLYPTYGNFLGARTFQKGAGVGHFVDMADMGVNQDMQPDKFYFDQALKVFAREQSQQAPVFMFVYLTANHFPWTDVYRPDLTPPGWTPPGNTAEVDEYIRRQTMTANDYREFTERLKRDYPDQSFLVLRFGDHQPAISQKMLEPGIDQATLAKRVMAADPRYFSTYYAIDGINYQPRNLSSALETLDAAYIPLVLQEAAGIPLDPTFAEQKSIMLRCKGAFYDCRKGAEARRFNRLLIDAGMIKGL</sequence>
<name>A0A0R3MFH1_9BRAD</name>
<dbReference type="PANTHER" id="PTHR47371">
    <property type="entry name" value="LIPOTEICHOIC ACID SYNTHASE"/>
    <property type="match status" value="1"/>
</dbReference>
<comment type="caution">
    <text evidence="8">The sequence shown here is derived from an EMBL/GenBank/DDBJ whole genome shotgun (WGS) entry which is preliminary data.</text>
</comment>
<protein>
    <submittedName>
        <fullName evidence="8">Phosphoglycerol transferase</fullName>
    </submittedName>
</protein>
<feature type="transmembrane region" description="Helical" evidence="6">
    <location>
        <begin position="123"/>
        <end position="141"/>
    </location>
</feature>
<dbReference type="OrthoDB" id="8173797at2"/>
<evidence type="ECO:0000313" key="8">
    <source>
        <dbReference type="EMBL" id="KRR18746.1"/>
    </source>
</evidence>
<dbReference type="Pfam" id="PF00884">
    <property type="entry name" value="Sulfatase"/>
    <property type="match status" value="1"/>
</dbReference>
<evidence type="ECO:0000256" key="6">
    <source>
        <dbReference type="SAM" id="Phobius"/>
    </source>
</evidence>
<organism evidence="8 9">
    <name type="scientific">Bradyrhizobium retamae</name>
    <dbReference type="NCBI Taxonomy" id="1300035"/>
    <lineage>
        <taxon>Bacteria</taxon>
        <taxon>Pseudomonadati</taxon>
        <taxon>Pseudomonadota</taxon>
        <taxon>Alphaproteobacteria</taxon>
        <taxon>Hyphomicrobiales</taxon>
        <taxon>Nitrobacteraceae</taxon>
        <taxon>Bradyrhizobium</taxon>
    </lineage>
</organism>
<keyword evidence="5 6" id="KW-0472">Membrane</keyword>
<dbReference type="InterPro" id="IPR017850">
    <property type="entry name" value="Alkaline_phosphatase_core_sf"/>
</dbReference>
<keyword evidence="3 6" id="KW-0812">Transmembrane</keyword>
<gene>
    <name evidence="8" type="ORF">CQ13_09880</name>
</gene>
<accession>A0A0R3MFH1</accession>
<evidence type="ECO:0000256" key="5">
    <source>
        <dbReference type="ARBA" id="ARBA00023136"/>
    </source>
</evidence>
<dbReference type="Proteomes" id="UP000052023">
    <property type="component" value="Unassembled WGS sequence"/>
</dbReference>
<dbReference type="InterPro" id="IPR050448">
    <property type="entry name" value="OpgB/LTA_synthase_biosynth"/>
</dbReference>
<dbReference type="GO" id="GO:0005886">
    <property type="term" value="C:plasma membrane"/>
    <property type="evidence" value="ECO:0007669"/>
    <property type="project" value="UniProtKB-SubCell"/>
</dbReference>
<feature type="transmembrane region" description="Helical" evidence="6">
    <location>
        <begin position="75"/>
        <end position="103"/>
    </location>
</feature>
<evidence type="ECO:0000256" key="2">
    <source>
        <dbReference type="ARBA" id="ARBA00022475"/>
    </source>
</evidence>
<keyword evidence="4 6" id="KW-1133">Transmembrane helix</keyword>
<feature type="transmembrane region" description="Helical" evidence="6">
    <location>
        <begin position="153"/>
        <end position="172"/>
    </location>
</feature>
<dbReference type="InterPro" id="IPR000917">
    <property type="entry name" value="Sulfatase_N"/>
</dbReference>
<reference evidence="8 9" key="1">
    <citation type="submission" date="2014-03" db="EMBL/GenBank/DDBJ databases">
        <title>Bradyrhizobium valentinum sp. nov., isolated from effective nodules of Lupinus mariae-josephae, a lupine endemic of basic-lime soils in Eastern Spain.</title>
        <authorList>
            <person name="Duran D."/>
            <person name="Rey L."/>
            <person name="Navarro A."/>
            <person name="Busquets A."/>
            <person name="Imperial J."/>
            <person name="Ruiz-Argueso T."/>
        </authorList>
    </citation>
    <scope>NUCLEOTIDE SEQUENCE [LARGE SCALE GENOMIC DNA]</scope>
    <source>
        <strain evidence="8 9">Ro19</strain>
    </source>
</reference>
<evidence type="ECO:0000256" key="1">
    <source>
        <dbReference type="ARBA" id="ARBA00004651"/>
    </source>
</evidence>